<comment type="caution">
    <text evidence="1">The sequence shown here is derived from an EMBL/GenBank/DDBJ whole genome shotgun (WGS) entry which is preliminary data.</text>
</comment>
<dbReference type="OrthoDB" id="7860010at2"/>
<reference evidence="1 2" key="1">
    <citation type="submission" date="2018-11" db="EMBL/GenBank/DDBJ databases">
        <title>Genomic Encyclopedia of Type Strains, Phase IV (KMG-IV): sequencing the most valuable type-strain genomes for metagenomic binning, comparative biology and taxonomic classification.</title>
        <authorList>
            <person name="Goeker M."/>
        </authorList>
    </citation>
    <scope>NUCLEOTIDE SEQUENCE [LARGE SCALE GENOMIC DNA]</scope>
    <source>
        <strain evidence="1 2">DSM 5900</strain>
    </source>
</reference>
<dbReference type="Proteomes" id="UP000278222">
    <property type="component" value="Unassembled WGS sequence"/>
</dbReference>
<proteinExistence type="predicted"/>
<accession>A0A3N1M9V1</accession>
<dbReference type="EMBL" id="RJKX01000013">
    <property type="protein sequence ID" value="ROQ00463.1"/>
    <property type="molecule type" value="Genomic_DNA"/>
</dbReference>
<dbReference type="AlphaFoldDB" id="A0A3N1M9V1"/>
<evidence type="ECO:0000313" key="1">
    <source>
        <dbReference type="EMBL" id="ROQ00463.1"/>
    </source>
</evidence>
<protein>
    <submittedName>
        <fullName evidence="1">Uncharacterized protein</fullName>
    </submittedName>
</protein>
<dbReference type="RefSeq" id="WP_123689740.1">
    <property type="nucleotide sequence ID" value="NZ_AP019700.1"/>
</dbReference>
<gene>
    <name evidence="1" type="ORF">EDC65_2262</name>
</gene>
<evidence type="ECO:0000313" key="2">
    <source>
        <dbReference type="Proteomes" id="UP000278222"/>
    </source>
</evidence>
<name>A0A3N1M9V1_9PROT</name>
<organism evidence="1 2">
    <name type="scientific">Stella humosa</name>
    <dbReference type="NCBI Taxonomy" id="94"/>
    <lineage>
        <taxon>Bacteria</taxon>
        <taxon>Pseudomonadati</taxon>
        <taxon>Pseudomonadota</taxon>
        <taxon>Alphaproteobacteria</taxon>
        <taxon>Rhodospirillales</taxon>
        <taxon>Stellaceae</taxon>
        <taxon>Stella</taxon>
    </lineage>
</organism>
<sequence>MNLRILKKLSRRAAPLLPHLTDHRQQFRAERGENYTGLLITARKHFERTRSVHAEVWRQREFKTPARDGNGWIFHAPPDHPRKGTIMVGAMSGGEESEWSEETAWEALREIVFWHYCEWDPGTDNLVPLRCLRSPSDIFRAADEMLVAGEVSRLEWLASRSPAT</sequence>
<keyword evidence="2" id="KW-1185">Reference proteome</keyword>